<reference evidence="2" key="1">
    <citation type="submission" date="2022-07" db="EMBL/GenBank/DDBJ databases">
        <authorList>
            <person name="Li W.-J."/>
            <person name="Deng Q.-Q."/>
        </authorList>
    </citation>
    <scope>NUCLEOTIDE SEQUENCE</scope>
    <source>
        <strain evidence="2">SYSU M60031</strain>
    </source>
</reference>
<keyword evidence="3" id="KW-1185">Reference proteome</keyword>
<dbReference type="InterPro" id="IPR017853">
    <property type="entry name" value="GH"/>
</dbReference>
<organism evidence="2 3">
    <name type="scientific">Ectobacillus ponti</name>
    <dbReference type="NCBI Taxonomy" id="2961894"/>
    <lineage>
        <taxon>Bacteria</taxon>
        <taxon>Bacillati</taxon>
        <taxon>Bacillota</taxon>
        <taxon>Bacilli</taxon>
        <taxon>Bacillales</taxon>
        <taxon>Bacillaceae</taxon>
        <taxon>Ectobacillus</taxon>
    </lineage>
</organism>
<dbReference type="EMBL" id="JANCLT010000004">
    <property type="protein sequence ID" value="MCP8968979.1"/>
    <property type="molecule type" value="Genomic_DNA"/>
</dbReference>
<keyword evidence="1" id="KW-0732">Signal</keyword>
<dbReference type="Proteomes" id="UP001156102">
    <property type="component" value="Unassembled WGS sequence"/>
</dbReference>
<dbReference type="AlphaFoldDB" id="A0AA42BQZ8"/>
<name>A0AA42BQZ8_9BACI</name>
<feature type="signal peptide" evidence="1">
    <location>
        <begin position="1"/>
        <end position="20"/>
    </location>
</feature>
<evidence type="ECO:0000256" key="1">
    <source>
        <dbReference type="SAM" id="SignalP"/>
    </source>
</evidence>
<accession>A0AA42BQZ8</accession>
<feature type="chain" id="PRO_5041211620" evidence="1">
    <location>
        <begin position="21"/>
        <end position="290"/>
    </location>
</feature>
<protein>
    <submittedName>
        <fullName evidence="2">Amidase</fullName>
    </submittedName>
</protein>
<evidence type="ECO:0000313" key="3">
    <source>
        <dbReference type="Proteomes" id="UP001156102"/>
    </source>
</evidence>
<dbReference type="SUPFAM" id="SSF51445">
    <property type="entry name" value="(Trans)glycosidases"/>
    <property type="match status" value="1"/>
</dbReference>
<gene>
    <name evidence="2" type="ORF">NK662_10565</name>
</gene>
<proteinExistence type="predicted"/>
<evidence type="ECO:0000313" key="2">
    <source>
        <dbReference type="EMBL" id="MCP8968979.1"/>
    </source>
</evidence>
<comment type="caution">
    <text evidence="2">The sequence shown here is derived from an EMBL/GenBank/DDBJ whole genome shotgun (WGS) entry which is preliminary data.</text>
</comment>
<sequence>MMKQKVTAVLLSAFIAFSSAGVSGEAASVPGKATWLWDSQAMAADASGTVAFLVSKQVNTVYVQIDQRIPASTYHMFIEKAGSKGIRVYALDGSPDWVDAGDSGRQQLMDWLADYQKTATARQKFSGIHLDVEPYLYSGWTNNRDETVQAYQALLAKAKSNAASLRLPLEVDMPFWFDEISYSNSYGKGWLADWVIRQTDSVTIMAYRDSAAAIRDLVKHEMDTAVKYKKPLEIGVETAFSAEGDYLTFAEEGEAQMNRELDALKRAYTKVGSFGGVAVHSVESWKTMKR</sequence>
<dbReference type="RefSeq" id="WP_254758884.1">
    <property type="nucleotide sequence ID" value="NZ_JANCLT010000004.1"/>
</dbReference>